<keyword evidence="2" id="KW-1185">Reference proteome</keyword>
<proteinExistence type="predicted"/>
<dbReference type="Proteomes" id="UP000281647">
    <property type="component" value="Unassembled WGS sequence"/>
</dbReference>
<evidence type="ECO:0000313" key="2">
    <source>
        <dbReference type="Proteomes" id="UP000281647"/>
    </source>
</evidence>
<dbReference type="RefSeq" id="WP_128628883.1">
    <property type="nucleotide sequence ID" value="NZ_RKST01000073.1"/>
</dbReference>
<dbReference type="EMBL" id="RKST01000073">
    <property type="protein sequence ID" value="RUM95125.1"/>
    <property type="molecule type" value="Genomic_DNA"/>
</dbReference>
<name>A0A432UYZ9_9HYPH</name>
<organism evidence="1 2">
    <name type="scientific">Borborobacter arsenicus</name>
    <dbReference type="NCBI Taxonomy" id="1851146"/>
    <lineage>
        <taxon>Bacteria</taxon>
        <taxon>Pseudomonadati</taxon>
        <taxon>Pseudomonadota</taxon>
        <taxon>Alphaproteobacteria</taxon>
        <taxon>Hyphomicrobiales</taxon>
        <taxon>Phyllobacteriaceae</taxon>
        <taxon>Borborobacter</taxon>
    </lineage>
</organism>
<protein>
    <submittedName>
        <fullName evidence="1">Uncharacterized protein</fullName>
    </submittedName>
</protein>
<accession>A0A432UYZ9</accession>
<reference evidence="1 2" key="1">
    <citation type="submission" date="2018-11" db="EMBL/GenBank/DDBJ databases">
        <title>Pseudaminobacter arsenicus sp. nov., an arsenic-resistant bacterium isolated from arsenic-rich aquifers.</title>
        <authorList>
            <person name="Mu Y."/>
        </authorList>
    </citation>
    <scope>NUCLEOTIDE SEQUENCE [LARGE SCALE GENOMIC DNA]</scope>
    <source>
        <strain evidence="1 2">CB3</strain>
    </source>
</reference>
<dbReference type="AlphaFoldDB" id="A0A432UYZ9"/>
<gene>
    <name evidence="1" type="ORF">EET67_25065</name>
</gene>
<dbReference type="OrthoDB" id="9803892at2"/>
<evidence type="ECO:0000313" key="1">
    <source>
        <dbReference type="EMBL" id="RUM95125.1"/>
    </source>
</evidence>
<sequence length="174" mass="19378">MRAVTAWALFGMVDWNSMLLRRECHYENGAFDVRRGAPRPTAPSRAIAKLAAGEAYDRPAIDRPGWWRADSQLSRPVRPLLLSGRGEMRVILQDCCKARRLAVISDDFRSADQPLPAPAWSSIYASPARPEEPTLRLECRYAEGGLLDLEAEGTIRIALPMLVLICSSTIAEAW</sequence>
<comment type="caution">
    <text evidence="1">The sequence shown here is derived from an EMBL/GenBank/DDBJ whole genome shotgun (WGS) entry which is preliminary data.</text>
</comment>